<evidence type="ECO:0000256" key="3">
    <source>
        <dbReference type="ARBA" id="ARBA00022801"/>
    </source>
</evidence>
<dbReference type="RefSeq" id="WP_011993252.1">
    <property type="nucleotide sequence ID" value="NC_009718.1"/>
</dbReference>
<dbReference type="EMBL" id="CP000771">
    <property type="protein sequence ID" value="ABS59929.1"/>
    <property type="molecule type" value="Genomic_DNA"/>
</dbReference>
<dbReference type="GO" id="GO:0008270">
    <property type="term" value="F:zinc ion binding"/>
    <property type="evidence" value="ECO:0007669"/>
    <property type="project" value="InterPro"/>
</dbReference>
<evidence type="ECO:0000256" key="2">
    <source>
        <dbReference type="ARBA" id="ARBA00022759"/>
    </source>
</evidence>
<evidence type="ECO:0000256" key="4">
    <source>
        <dbReference type="ARBA" id="ARBA00023159"/>
    </source>
</evidence>
<dbReference type="SUPFAM" id="SSF57884">
    <property type="entry name" value="Ada DNA repair protein, N-terminal domain (N-Ada 10)"/>
    <property type="match status" value="1"/>
</dbReference>
<dbReference type="GO" id="GO:0008168">
    <property type="term" value="F:methyltransferase activity"/>
    <property type="evidence" value="ECO:0007669"/>
    <property type="project" value="InterPro"/>
</dbReference>
<protein>
    <submittedName>
        <fullName evidence="7">Nuclease (SNase domain protein)</fullName>
    </submittedName>
</protein>
<keyword evidence="5" id="KW-0175">Coiled coil</keyword>
<dbReference type="GO" id="GO:0004519">
    <property type="term" value="F:endonuclease activity"/>
    <property type="evidence" value="ECO:0007669"/>
    <property type="project" value="UniProtKB-KW"/>
</dbReference>
<dbReference type="GO" id="GO:0003677">
    <property type="term" value="F:DNA binding"/>
    <property type="evidence" value="ECO:0007669"/>
    <property type="project" value="InterPro"/>
</dbReference>
<evidence type="ECO:0000313" key="8">
    <source>
        <dbReference type="Proteomes" id="UP000002415"/>
    </source>
</evidence>
<dbReference type="AlphaFoldDB" id="A7HJ46"/>
<dbReference type="Pfam" id="PF02805">
    <property type="entry name" value="Ada_Zn_binding"/>
    <property type="match status" value="1"/>
</dbReference>
<dbReference type="eggNOG" id="COG2169">
    <property type="taxonomic scope" value="Bacteria"/>
</dbReference>
<dbReference type="InterPro" id="IPR016071">
    <property type="entry name" value="Staphylococal_nuclease_OB-fold"/>
</dbReference>
<keyword evidence="8" id="KW-1185">Reference proteome</keyword>
<dbReference type="PROSITE" id="PS50830">
    <property type="entry name" value="TNASE_3"/>
    <property type="match status" value="1"/>
</dbReference>
<keyword evidence="4" id="KW-0010">Activator</keyword>
<dbReference type="Pfam" id="PF00565">
    <property type="entry name" value="SNase"/>
    <property type="match status" value="1"/>
</dbReference>
<feature type="coiled-coil region" evidence="5">
    <location>
        <begin position="158"/>
        <end position="185"/>
    </location>
</feature>
<dbReference type="PANTHER" id="PTHR12302:SF3">
    <property type="entry name" value="SERINE_THREONINE-PROTEIN KINASE 31"/>
    <property type="match status" value="1"/>
</dbReference>
<evidence type="ECO:0000259" key="6">
    <source>
        <dbReference type="PROSITE" id="PS50830"/>
    </source>
</evidence>
<dbReference type="InterPro" id="IPR004026">
    <property type="entry name" value="Ada_DNA_repair_Zn-bd"/>
</dbReference>
<evidence type="ECO:0000313" key="7">
    <source>
        <dbReference type="EMBL" id="ABS59929.1"/>
    </source>
</evidence>
<dbReference type="KEGG" id="fno:Fnod_0060"/>
<dbReference type="STRING" id="381764.Fnod_0060"/>
<keyword evidence="3" id="KW-0378">Hydrolase</keyword>
<dbReference type="InterPro" id="IPR035437">
    <property type="entry name" value="SNase_OB-fold_sf"/>
</dbReference>
<dbReference type="SMART" id="SM00318">
    <property type="entry name" value="SNc"/>
    <property type="match status" value="1"/>
</dbReference>
<accession>A7HJ46</accession>
<keyword evidence="2" id="KW-0255">Endonuclease</keyword>
<gene>
    <name evidence="7" type="ordered locus">Fnod_0060</name>
</gene>
<dbReference type="Gene3D" id="3.40.10.10">
    <property type="entry name" value="DNA Methylphosphotriester Repair Domain"/>
    <property type="match status" value="1"/>
</dbReference>
<dbReference type="Proteomes" id="UP000002415">
    <property type="component" value="Chromosome"/>
</dbReference>
<sequence length="351" mass="40544">MFAQELPKLTPAKVIRVIDGDTFEAQIGNKTEKIRLIGVNCPESTTTVEPFGTEASDFAKSILLNKEVFLEFDVEYLDKYERVLAYAWLTQPKEISEEEIRNKMFNAMVLLNGYAQTMTIPPNVKYVDYFVKFQKEAREKNKGLWGIEVVQEESKEELEHTNLASEEIKRIRKDLEERKELIRKTYTFSQNGALYSLASFVEPEGIIIILIGGFESVFSEENLDLFLDKLCDAFVSANYPLEIMLNVYVQIPEDYSLIVKVPIGAIYDYVKEKINKIDFLSKCIIYINGIKVDYKKVFAEKAPYVGNVKTKVFHNSSCRYVKEMDEENKVYFKTREEAIDSGYRPCKVCNP</sequence>
<dbReference type="GO" id="GO:0006281">
    <property type="term" value="P:DNA repair"/>
    <property type="evidence" value="ECO:0007669"/>
    <property type="project" value="InterPro"/>
</dbReference>
<proteinExistence type="predicted"/>
<dbReference type="HOGENOM" id="CLU_789285_0_0_0"/>
<feature type="domain" description="TNase-like" evidence="6">
    <location>
        <begin position="8"/>
        <end position="147"/>
    </location>
</feature>
<dbReference type="Gene3D" id="2.40.50.90">
    <property type="match status" value="1"/>
</dbReference>
<keyword evidence="1" id="KW-0540">Nuclease</keyword>
<dbReference type="SUPFAM" id="SSF50199">
    <property type="entry name" value="Staphylococcal nuclease"/>
    <property type="match status" value="1"/>
</dbReference>
<dbReference type="GO" id="GO:0016787">
    <property type="term" value="F:hydrolase activity"/>
    <property type="evidence" value="ECO:0007669"/>
    <property type="project" value="UniProtKB-KW"/>
</dbReference>
<organism evidence="7 8">
    <name type="scientific">Fervidobacterium nodosum (strain ATCC 35602 / DSM 5306 / Rt17-B1)</name>
    <dbReference type="NCBI Taxonomy" id="381764"/>
    <lineage>
        <taxon>Bacteria</taxon>
        <taxon>Thermotogati</taxon>
        <taxon>Thermotogota</taxon>
        <taxon>Thermotogae</taxon>
        <taxon>Thermotogales</taxon>
        <taxon>Fervidobacteriaceae</taxon>
        <taxon>Fervidobacterium</taxon>
    </lineage>
</organism>
<dbReference type="eggNOG" id="COG1525">
    <property type="taxonomic scope" value="Bacteria"/>
</dbReference>
<name>A7HJ46_FERNB</name>
<evidence type="ECO:0000256" key="5">
    <source>
        <dbReference type="SAM" id="Coils"/>
    </source>
</evidence>
<dbReference type="InterPro" id="IPR035451">
    <property type="entry name" value="Ada-like_dom_sf"/>
</dbReference>
<reference evidence="7 8" key="2">
    <citation type="journal article" date="2009" name="Proc. Natl. Acad. Sci. U.S.A.">
        <title>On the chimeric nature, thermophilic origin, and phylogenetic placement of the Thermotogales.</title>
        <authorList>
            <person name="Zhaxybayeva O."/>
            <person name="Swithers K.S."/>
            <person name="Lapierre P."/>
            <person name="Fournier G.P."/>
            <person name="Bickhart D.M."/>
            <person name="DeBoy R.T."/>
            <person name="Nelson K.E."/>
            <person name="Nesbo C.L."/>
            <person name="Doolittle W.F."/>
            <person name="Gogarten J.P."/>
            <person name="Noll K.M."/>
        </authorList>
    </citation>
    <scope>NUCLEOTIDE SEQUENCE [LARGE SCALE GENOMIC DNA]</scope>
    <source>
        <strain evidence="8">ATCC 35602 / DSM 5306 / Rt17-B1</strain>
    </source>
</reference>
<evidence type="ECO:0000256" key="1">
    <source>
        <dbReference type="ARBA" id="ARBA00022722"/>
    </source>
</evidence>
<reference evidence="7 8" key="1">
    <citation type="submission" date="2007-07" db="EMBL/GenBank/DDBJ databases">
        <title>Complete sequence of Fervidobacterium nodosum Rt17-B1.</title>
        <authorList>
            <consortium name="US DOE Joint Genome Institute"/>
            <person name="Copeland A."/>
            <person name="Lucas S."/>
            <person name="Lapidus A."/>
            <person name="Barry K."/>
            <person name="Glavina del Rio T."/>
            <person name="Dalin E."/>
            <person name="Tice H."/>
            <person name="Pitluck S."/>
            <person name="Saunders E."/>
            <person name="Brettin T."/>
            <person name="Bruce D."/>
            <person name="Detter J.C."/>
            <person name="Han C."/>
            <person name="Schmutz J."/>
            <person name="Larimer F."/>
            <person name="Land M."/>
            <person name="Hauser L."/>
            <person name="Kyrpides N."/>
            <person name="Mikhailova N."/>
            <person name="Nelson K."/>
            <person name="Gogarten J.P."/>
            <person name="Noll K."/>
            <person name="Richardson P."/>
        </authorList>
    </citation>
    <scope>NUCLEOTIDE SEQUENCE [LARGE SCALE GENOMIC DNA]</scope>
    <source>
        <strain evidence="8">ATCC 35602 / DSM 5306 / Rt17-B1</strain>
    </source>
</reference>
<dbReference type="GO" id="GO:0006355">
    <property type="term" value="P:regulation of DNA-templated transcription"/>
    <property type="evidence" value="ECO:0007669"/>
    <property type="project" value="InterPro"/>
</dbReference>
<dbReference type="PANTHER" id="PTHR12302">
    <property type="entry name" value="EBNA2 BINDING PROTEIN P100"/>
    <property type="match status" value="1"/>
</dbReference>